<accession>X0YXC1</accession>
<feature type="non-terminal residue" evidence="1">
    <location>
        <position position="1"/>
    </location>
</feature>
<dbReference type="Gene3D" id="2.60.120.200">
    <property type="match status" value="1"/>
</dbReference>
<name>X0YXC1_9ZZZZ</name>
<organism evidence="1">
    <name type="scientific">marine sediment metagenome</name>
    <dbReference type="NCBI Taxonomy" id="412755"/>
    <lineage>
        <taxon>unclassified sequences</taxon>
        <taxon>metagenomes</taxon>
        <taxon>ecological metagenomes</taxon>
    </lineage>
</organism>
<proteinExistence type="predicted"/>
<reference evidence="1" key="1">
    <citation type="journal article" date="2014" name="Front. Microbiol.">
        <title>High frequency of phylogenetically diverse reductive dehalogenase-homologous genes in deep subseafloor sedimentary metagenomes.</title>
        <authorList>
            <person name="Kawai M."/>
            <person name="Futagami T."/>
            <person name="Toyoda A."/>
            <person name="Takaki Y."/>
            <person name="Nishi S."/>
            <person name="Hori S."/>
            <person name="Arai W."/>
            <person name="Tsubouchi T."/>
            <person name="Morono Y."/>
            <person name="Uchiyama I."/>
            <person name="Ito T."/>
            <person name="Fujiyama A."/>
            <person name="Inagaki F."/>
            <person name="Takami H."/>
        </authorList>
    </citation>
    <scope>NUCLEOTIDE SEQUENCE</scope>
    <source>
        <strain evidence="1">Expedition CK06-06</strain>
    </source>
</reference>
<sequence>QLVIDKSCSSCGPNGAEGVCTNGISYSCDATHSCDEVTCGGGNYSCTNDGGWEWRIPACGDGCCNGSEDSGSCPADCTPTTCTLSVLEQFSTAPLPTGWAVYDNDGYGNPIPCTGAECWNYATASPPSGGSGGYWIANSDAAGSGTEFDDRLVTDLYQQGECSTVILSYNHDYNYEDGDYGNVDISVDGGPWQTITSYDFDASGYVSTNITSYLGVNSNFSIRFRYIAMDDLWWKIDNFAVTGTGSCGDS</sequence>
<evidence type="ECO:0000313" key="1">
    <source>
        <dbReference type="EMBL" id="GAG41226.1"/>
    </source>
</evidence>
<comment type="caution">
    <text evidence="1">The sequence shown here is derived from an EMBL/GenBank/DDBJ whole genome shotgun (WGS) entry which is preliminary data.</text>
</comment>
<evidence type="ECO:0008006" key="2">
    <source>
        <dbReference type="Google" id="ProtNLM"/>
    </source>
</evidence>
<gene>
    <name evidence="1" type="ORF">S01H1_66063</name>
</gene>
<dbReference type="EMBL" id="BARS01043662">
    <property type="protein sequence ID" value="GAG41226.1"/>
    <property type="molecule type" value="Genomic_DNA"/>
</dbReference>
<feature type="non-terminal residue" evidence="1">
    <location>
        <position position="250"/>
    </location>
</feature>
<dbReference type="AlphaFoldDB" id="X0YXC1"/>
<protein>
    <recommendedName>
        <fullName evidence="2">MAM domain-containing protein</fullName>
    </recommendedName>
</protein>